<evidence type="ECO:0000256" key="1">
    <source>
        <dbReference type="SAM" id="MobiDB-lite"/>
    </source>
</evidence>
<gene>
    <name evidence="2" type="ORF">QE152_g36968</name>
</gene>
<sequence length="448" mass="47491">MRAFNVLSFFGANSNTSSPGAKANTSSPDAKANTSSPGVKANTSSPGAKANTSSPDAKANTSSPGVKANTSSPDAKANTSSPGAKANTSSPGAKANTSTSSPDAKANTSSPGAKANTSSPGAKANTSSPDAKANTSSPGAKANTSSPSTKTNTSSPGTRTNTASPPPTADKLAEALRMLIQVTLPPRPEPPRPFGGTLSEDPLVYLARLAAHTKGGTIHTPEDVDDLVRPYLTGEATRWYQQHEGSFMNMGEFSQRFKAEFLSSRRRRKLREAMEKQQDPAEPPAAFANKLRRLCLRFDPDWDEAELVSHIVERMTDQYCFAIAQANPRTMADLVALCAKWMDLFEREKPAAKPSGAAAPAEPPKTAGPTKSSGTGRPTTQTTRTDNQAAGRSPKCWFCPGYHLDNQAAGRSPKCWFCPGYHLNRDCSRHPQGFRDRHAAPKTQSGEE</sequence>
<feature type="compositionally biased region" description="Low complexity" evidence="1">
    <location>
        <begin position="140"/>
        <end position="156"/>
    </location>
</feature>
<accession>A0AAW1IBW5</accession>
<comment type="caution">
    <text evidence="2">The sequence shown here is derived from an EMBL/GenBank/DDBJ whole genome shotgun (WGS) entry which is preliminary data.</text>
</comment>
<evidence type="ECO:0008006" key="4">
    <source>
        <dbReference type="Google" id="ProtNLM"/>
    </source>
</evidence>
<dbReference type="Proteomes" id="UP001458880">
    <property type="component" value="Unassembled WGS sequence"/>
</dbReference>
<keyword evidence="3" id="KW-1185">Reference proteome</keyword>
<feature type="compositionally biased region" description="Polar residues" evidence="1">
    <location>
        <begin position="11"/>
        <end position="138"/>
    </location>
</feature>
<name>A0AAW1IBW5_POPJA</name>
<feature type="compositionally biased region" description="Low complexity" evidence="1">
    <location>
        <begin position="374"/>
        <end position="385"/>
    </location>
</feature>
<feature type="region of interest" description="Disordered" evidence="1">
    <location>
        <begin position="351"/>
        <end position="391"/>
    </location>
</feature>
<reference evidence="2 3" key="1">
    <citation type="journal article" date="2024" name="BMC Genomics">
        <title>De novo assembly and annotation of Popillia japonica's genome with initial clues to its potential as an invasive pest.</title>
        <authorList>
            <person name="Cucini C."/>
            <person name="Boschi S."/>
            <person name="Funari R."/>
            <person name="Cardaioli E."/>
            <person name="Iannotti N."/>
            <person name="Marturano G."/>
            <person name="Paoli F."/>
            <person name="Bruttini M."/>
            <person name="Carapelli A."/>
            <person name="Frati F."/>
            <person name="Nardi F."/>
        </authorList>
    </citation>
    <scope>NUCLEOTIDE SEQUENCE [LARGE SCALE GENOMIC DNA]</scope>
    <source>
        <strain evidence="2">DMR45628</strain>
    </source>
</reference>
<feature type="region of interest" description="Disordered" evidence="1">
    <location>
        <begin position="429"/>
        <end position="448"/>
    </location>
</feature>
<dbReference type="EMBL" id="JASPKY010000686">
    <property type="protein sequence ID" value="KAK9686722.1"/>
    <property type="molecule type" value="Genomic_DNA"/>
</dbReference>
<protein>
    <recommendedName>
        <fullName evidence="4">Retrotransposon gag domain-containing protein</fullName>
    </recommendedName>
</protein>
<evidence type="ECO:0000313" key="2">
    <source>
        <dbReference type="EMBL" id="KAK9686722.1"/>
    </source>
</evidence>
<proteinExistence type="predicted"/>
<feature type="compositionally biased region" description="Basic and acidic residues" evidence="1">
    <location>
        <begin position="429"/>
        <end position="439"/>
    </location>
</feature>
<dbReference type="AlphaFoldDB" id="A0AAW1IBW5"/>
<feature type="region of interest" description="Disordered" evidence="1">
    <location>
        <begin position="1"/>
        <end position="169"/>
    </location>
</feature>
<organism evidence="2 3">
    <name type="scientific">Popillia japonica</name>
    <name type="common">Japanese beetle</name>
    <dbReference type="NCBI Taxonomy" id="7064"/>
    <lineage>
        <taxon>Eukaryota</taxon>
        <taxon>Metazoa</taxon>
        <taxon>Ecdysozoa</taxon>
        <taxon>Arthropoda</taxon>
        <taxon>Hexapoda</taxon>
        <taxon>Insecta</taxon>
        <taxon>Pterygota</taxon>
        <taxon>Neoptera</taxon>
        <taxon>Endopterygota</taxon>
        <taxon>Coleoptera</taxon>
        <taxon>Polyphaga</taxon>
        <taxon>Scarabaeiformia</taxon>
        <taxon>Scarabaeidae</taxon>
        <taxon>Rutelinae</taxon>
        <taxon>Popillia</taxon>
    </lineage>
</organism>
<evidence type="ECO:0000313" key="3">
    <source>
        <dbReference type="Proteomes" id="UP001458880"/>
    </source>
</evidence>